<comment type="subcellular location">
    <subcellularLocation>
        <location evidence="1 13">Cytoplasm</location>
    </subcellularLocation>
</comment>
<dbReference type="GO" id="GO:0005737">
    <property type="term" value="C:cytoplasm"/>
    <property type="evidence" value="ECO:0007669"/>
    <property type="project" value="UniProtKB-SubCell"/>
</dbReference>
<dbReference type="Pfam" id="PF03838">
    <property type="entry name" value="RecU"/>
    <property type="match status" value="1"/>
</dbReference>
<evidence type="ECO:0000256" key="12">
    <source>
        <dbReference type="ARBA" id="ARBA00029523"/>
    </source>
</evidence>
<dbReference type="SUPFAM" id="SSF52980">
    <property type="entry name" value="Restriction endonuclease-like"/>
    <property type="match status" value="1"/>
</dbReference>
<evidence type="ECO:0000256" key="2">
    <source>
        <dbReference type="ARBA" id="ARBA00022490"/>
    </source>
</evidence>
<feature type="binding site" evidence="13">
    <location>
        <position position="100"/>
    </location>
    <ligand>
        <name>Mg(2+)</name>
        <dbReference type="ChEBI" id="CHEBI:18420"/>
    </ligand>
</feature>
<evidence type="ECO:0000256" key="4">
    <source>
        <dbReference type="ARBA" id="ARBA00022723"/>
    </source>
</evidence>
<evidence type="ECO:0000313" key="15">
    <source>
        <dbReference type="EMBL" id="RAI82572.1"/>
    </source>
</evidence>
<protein>
    <recommendedName>
        <fullName evidence="12 13">Holliday junction resolvase RecU</fullName>
        <ecNumber evidence="13 14">3.1.21.10</ecNumber>
    </recommendedName>
    <alternativeName>
        <fullName evidence="13">Recombination protein U homolog</fullName>
    </alternativeName>
</protein>
<keyword evidence="6 13" id="KW-0227">DNA damage</keyword>
<dbReference type="GO" id="GO:0008821">
    <property type="term" value="F:crossover junction DNA endonuclease activity"/>
    <property type="evidence" value="ECO:0007669"/>
    <property type="project" value="UniProtKB-EC"/>
</dbReference>
<organism evidence="15 16">
    <name type="scientific">Macrococcoides goetzii</name>
    <dbReference type="NCBI Taxonomy" id="1891097"/>
    <lineage>
        <taxon>Bacteria</taxon>
        <taxon>Bacillati</taxon>
        <taxon>Bacillota</taxon>
        <taxon>Bacilli</taxon>
        <taxon>Bacillales</taxon>
        <taxon>Staphylococcaceae</taxon>
        <taxon>Macrococcoides</taxon>
    </lineage>
</organism>
<comment type="caution">
    <text evidence="15">The sequence shown here is derived from an EMBL/GenBank/DDBJ whole genome shotgun (WGS) entry which is preliminary data.</text>
</comment>
<keyword evidence="2 13" id="KW-0963">Cytoplasm</keyword>
<keyword evidence="7 13" id="KW-0378">Hydrolase</keyword>
<dbReference type="Proteomes" id="UP000229523">
    <property type="component" value="Unassembled WGS sequence"/>
</dbReference>
<name>A0A2G5NT26_9STAP</name>
<evidence type="ECO:0000256" key="10">
    <source>
        <dbReference type="ARBA" id="ARBA00023204"/>
    </source>
</evidence>
<keyword evidence="5 13" id="KW-0255">Endonuclease</keyword>
<dbReference type="EMBL" id="MJBI02000001">
    <property type="protein sequence ID" value="RAI82572.1"/>
    <property type="molecule type" value="Genomic_DNA"/>
</dbReference>
<evidence type="ECO:0000313" key="16">
    <source>
        <dbReference type="Proteomes" id="UP000229523"/>
    </source>
</evidence>
<evidence type="ECO:0000256" key="9">
    <source>
        <dbReference type="ARBA" id="ARBA00023172"/>
    </source>
</evidence>
<dbReference type="GO" id="GO:0006310">
    <property type="term" value="P:DNA recombination"/>
    <property type="evidence" value="ECO:0007669"/>
    <property type="project" value="UniProtKB-UniRule"/>
</dbReference>
<keyword evidence="3 13" id="KW-0540">Nuclease</keyword>
<dbReference type="GO" id="GO:0003676">
    <property type="term" value="F:nucleic acid binding"/>
    <property type="evidence" value="ECO:0007669"/>
    <property type="project" value="InterPro"/>
</dbReference>
<accession>A0A2G5NT26</accession>
<dbReference type="GO" id="GO:0000287">
    <property type="term" value="F:magnesium ion binding"/>
    <property type="evidence" value="ECO:0007669"/>
    <property type="project" value="UniProtKB-UniRule"/>
</dbReference>
<dbReference type="EC" id="3.1.21.10" evidence="13 14"/>
<feature type="binding site" evidence="13">
    <location>
        <position position="85"/>
    </location>
    <ligand>
        <name>Mg(2+)</name>
        <dbReference type="ChEBI" id="CHEBI:18420"/>
    </ligand>
</feature>
<dbReference type="GO" id="GO:0006281">
    <property type="term" value="P:DNA repair"/>
    <property type="evidence" value="ECO:0007669"/>
    <property type="project" value="UniProtKB-UniRule"/>
</dbReference>
<evidence type="ECO:0000256" key="7">
    <source>
        <dbReference type="ARBA" id="ARBA00022801"/>
    </source>
</evidence>
<comment type="catalytic activity">
    <reaction evidence="13">
        <text>Endonucleolytic cleavage at a junction such as a reciprocal single-stranded crossover between two homologous DNA duplexes (Holliday junction).</text>
        <dbReference type="EC" id="3.1.21.10"/>
    </reaction>
</comment>
<evidence type="ECO:0000256" key="5">
    <source>
        <dbReference type="ARBA" id="ARBA00022759"/>
    </source>
</evidence>
<dbReference type="NCBIfam" id="TIGR00648">
    <property type="entry name" value="recU"/>
    <property type="match status" value="1"/>
</dbReference>
<reference evidence="15 16" key="1">
    <citation type="journal article" date="2018" name="Front. Microbiol.">
        <title>Description and Comparative Genomics of Macrococcus caseolyticus subsp. hominis subsp. nov., Macrococcus goetzii sp. nov., Macrococcus epidermidis sp. nov., and Macrococcus bohemicus sp. nov., Novel Macrococci From Human Clinical Material With Virulence Potential and Suspected Uptake of Foreign DNA by Natural Transformation.</title>
        <authorList>
            <person name="Maslanova I."/>
            <person name="Wertheimer Z."/>
            <person name="Sedlacek I."/>
            <person name="Svec P."/>
            <person name="Indrakova A."/>
            <person name="Kovarovic V."/>
            <person name="Schumann P."/>
            <person name="Sproer C."/>
            <person name="Kralova S."/>
            <person name="Sedo O."/>
            <person name="Kristofova L."/>
            <person name="Vrbovska V."/>
            <person name="Fuzik T."/>
            <person name="Petras P."/>
            <person name="Zdrahal Z."/>
            <person name="Ruzickova V."/>
            <person name="Doskar J."/>
            <person name="Pantucek R."/>
        </authorList>
    </citation>
    <scope>NUCLEOTIDE SEQUENCE [LARGE SCALE GENOMIC DNA]</scope>
    <source>
        <strain evidence="15 16">CCM 4927</strain>
    </source>
</reference>
<dbReference type="GO" id="GO:0007059">
    <property type="term" value="P:chromosome segregation"/>
    <property type="evidence" value="ECO:0007669"/>
    <property type="project" value="UniProtKB-UniRule"/>
</dbReference>
<keyword evidence="16" id="KW-1185">Reference proteome</keyword>
<keyword evidence="8 13" id="KW-0460">Magnesium</keyword>
<keyword evidence="9 13" id="KW-0233">DNA recombination</keyword>
<evidence type="ECO:0000256" key="3">
    <source>
        <dbReference type="ARBA" id="ARBA00022722"/>
    </source>
</evidence>
<dbReference type="InterPro" id="IPR011856">
    <property type="entry name" value="tRNA_endonuc-like_dom_sf"/>
</dbReference>
<proteinExistence type="inferred from homology"/>
<evidence type="ECO:0000256" key="11">
    <source>
        <dbReference type="ARBA" id="ARBA00023447"/>
    </source>
</evidence>
<evidence type="ECO:0000256" key="6">
    <source>
        <dbReference type="ARBA" id="ARBA00022763"/>
    </source>
</evidence>
<evidence type="ECO:0000256" key="14">
    <source>
        <dbReference type="NCBIfam" id="TIGR00648"/>
    </source>
</evidence>
<evidence type="ECO:0000256" key="13">
    <source>
        <dbReference type="HAMAP-Rule" id="MF_00130"/>
    </source>
</evidence>
<dbReference type="NCBIfam" id="NF002584">
    <property type="entry name" value="PRK02234.1-5"/>
    <property type="match status" value="1"/>
</dbReference>
<keyword evidence="4 13" id="KW-0479">Metal-binding</keyword>
<dbReference type="Gene3D" id="3.40.1350.10">
    <property type="match status" value="1"/>
</dbReference>
<comment type="cofactor">
    <cofactor evidence="13">
        <name>Mg(2+)</name>
        <dbReference type="ChEBI" id="CHEBI:18420"/>
    </cofactor>
    <text evidence="13">Binds 1 Mg(2+) ion per subunit.</text>
</comment>
<sequence length="200" mass="23716">MVNYPNGKPSKSLDLVTNTINNSKIEYGKRGMKFEDEIDNSNRYYLQNDLAIIHKKPTPIQIVKVDYPKRSKAVIKEAYFRRASTTDYNGIYNGKYIDFEAKVTQNKTSFPLINIHQHQVSHMHQVYRHGGIVFILICFSSLEEVYLLPFENFYHYWQRYKDDEKKSIQLKEIKKDGILIPYTYRPRIDYLKAIQSLYSI</sequence>
<feature type="binding site" evidence="13">
    <location>
        <position position="119"/>
    </location>
    <ligand>
        <name>Mg(2+)</name>
        <dbReference type="ChEBI" id="CHEBI:18420"/>
    </ligand>
</feature>
<dbReference type="NCBIfam" id="NF002581">
    <property type="entry name" value="PRK02234.1-2"/>
    <property type="match status" value="1"/>
</dbReference>
<dbReference type="HAMAP" id="MF_00130">
    <property type="entry name" value="RecU"/>
    <property type="match status" value="1"/>
</dbReference>
<dbReference type="CDD" id="cd22354">
    <property type="entry name" value="RecU-like"/>
    <property type="match status" value="1"/>
</dbReference>
<comment type="similarity">
    <text evidence="11 13">Belongs to the RecU family.</text>
</comment>
<evidence type="ECO:0000256" key="1">
    <source>
        <dbReference type="ARBA" id="ARBA00004496"/>
    </source>
</evidence>
<dbReference type="InterPro" id="IPR011335">
    <property type="entry name" value="Restrct_endonuc-II-like"/>
</dbReference>
<keyword evidence="10 13" id="KW-0234">DNA repair</keyword>
<feature type="binding site" evidence="13">
    <location>
        <position position="87"/>
    </location>
    <ligand>
        <name>Mg(2+)</name>
        <dbReference type="ChEBI" id="CHEBI:18420"/>
    </ligand>
</feature>
<evidence type="ECO:0000256" key="8">
    <source>
        <dbReference type="ARBA" id="ARBA00022842"/>
    </source>
</evidence>
<feature type="site" description="Transition state stabilizer" evidence="13">
    <location>
        <position position="102"/>
    </location>
</feature>
<dbReference type="RefSeq" id="WP_099578167.1">
    <property type="nucleotide sequence ID" value="NZ_MJBI02000001.1"/>
</dbReference>
<dbReference type="InterPro" id="IPR004612">
    <property type="entry name" value="Resolv_RecU"/>
</dbReference>
<dbReference type="OrthoDB" id="9783592at2"/>
<dbReference type="PIRSF" id="PIRSF037785">
    <property type="entry name" value="RecU"/>
    <property type="match status" value="1"/>
</dbReference>
<dbReference type="AlphaFoldDB" id="A0A2G5NT26"/>
<comment type="function">
    <text evidence="13">Endonuclease that resolves Holliday junction intermediates in genetic recombination. Cleaves mobile four-strand junctions by introducing symmetrical nicks in paired strands. Promotes annealing of linear ssDNA with homologous dsDNA. Required for DNA repair, homologous recombination and chromosome segregation.</text>
</comment>
<gene>
    <name evidence="13" type="primary">recU</name>
    <name evidence="15" type="ORF">BFS35_002470</name>
</gene>